<dbReference type="SUPFAM" id="SSF52440">
    <property type="entry name" value="PreATP-grasp domain"/>
    <property type="match status" value="1"/>
</dbReference>
<dbReference type="InterPro" id="IPR016185">
    <property type="entry name" value="PreATP-grasp_dom_sf"/>
</dbReference>
<organism evidence="12 13">
    <name type="scientific">Candidatus Roizmanbacteria bacterium GW2011_GWA2_33_33</name>
    <dbReference type="NCBI Taxonomy" id="1618476"/>
    <lineage>
        <taxon>Bacteria</taxon>
        <taxon>Candidatus Roizmaniibacteriota</taxon>
    </lineage>
</organism>
<dbReference type="GO" id="GO:0000287">
    <property type="term" value="F:magnesium ion binding"/>
    <property type="evidence" value="ECO:0007669"/>
    <property type="project" value="InterPro"/>
</dbReference>
<evidence type="ECO:0000256" key="7">
    <source>
        <dbReference type="ARBA" id="ARBA00022840"/>
    </source>
</evidence>
<evidence type="ECO:0000256" key="1">
    <source>
        <dbReference type="ARBA" id="ARBA00001936"/>
    </source>
</evidence>
<sequence length="373" mass="42757">MNIKQILNSYNLSNLTIATLGSHSALDVCRGAKNLGFKTLVVTEKGREKTYEKYYKTDGKLGCVDETITLDKFSDLLKPEVQKQLLEKNCIFVPNRSFEAYLNFDYEKIENVFNVPMFGNRQLLKIEERGRAENQYYLLEKSGIKYPRQFKDPKNIDRLCLVKVQEKKRVFERAFFLAESYEDYQTQVEEKLKKGVFTEEQLKQAVIEEFIVGVQVNFNFFYSPISDRLELLGTDMRRQTNIEGLLRIPVSYQTEVSKKINIKYEEAGHIAVTVLESMLEKAFELGERFVKTSQKLFAPGIVGLFALQSIITAGPPKKDIIIIDISPRMPGSPGIASTPYSNYLYGRPVSVGERVAMEIKQAIKLNNFDKILS</sequence>
<comment type="cofactor">
    <cofactor evidence="2">
        <name>Mg(2+)</name>
        <dbReference type="ChEBI" id="CHEBI:18420"/>
    </cofactor>
</comment>
<keyword evidence="4" id="KW-0479">Metal-binding</keyword>
<evidence type="ECO:0000256" key="9">
    <source>
        <dbReference type="ARBA" id="ARBA00023211"/>
    </source>
</evidence>
<dbReference type="InterPro" id="IPR009720">
    <property type="entry name" value="IMP_biosynth_PurP_C"/>
</dbReference>
<feature type="domain" description="IMP biosynthesis enzyme PurP C-terminal" evidence="11">
    <location>
        <begin position="183"/>
        <end position="372"/>
    </location>
</feature>
<dbReference type="Gene3D" id="3.30.470.20">
    <property type="entry name" value="ATP-grasp fold, B domain"/>
    <property type="match status" value="1"/>
</dbReference>
<evidence type="ECO:0008006" key="14">
    <source>
        <dbReference type="Google" id="ProtNLM"/>
    </source>
</evidence>
<dbReference type="SUPFAM" id="SSF56059">
    <property type="entry name" value="Glutathione synthetase ATP-binding domain-like"/>
    <property type="match status" value="1"/>
</dbReference>
<dbReference type="GO" id="GO:0005524">
    <property type="term" value="F:ATP binding"/>
    <property type="evidence" value="ECO:0007669"/>
    <property type="project" value="UniProtKB-KW"/>
</dbReference>
<evidence type="ECO:0000313" key="12">
    <source>
        <dbReference type="EMBL" id="KKP51501.1"/>
    </source>
</evidence>
<dbReference type="Gene3D" id="3.40.50.20">
    <property type="match status" value="1"/>
</dbReference>
<keyword evidence="8" id="KW-0460">Magnesium</keyword>
<accession>A0A0G0AK07</accession>
<dbReference type="GO" id="GO:0006188">
    <property type="term" value="P:IMP biosynthetic process"/>
    <property type="evidence" value="ECO:0007669"/>
    <property type="project" value="InterPro"/>
</dbReference>
<dbReference type="PANTHER" id="PTHR38147">
    <property type="entry name" value="5-FORMAMINOIMIDAZOLE-4-CARBOXAMIDE-1-(BETA)-D-RIBOFURANOSYL 5'-MONOPHOSPHATE SYNTHETASE-RELATED"/>
    <property type="match status" value="1"/>
</dbReference>
<name>A0A0G0AK07_9BACT</name>
<evidence type="ECO:0000259" key="11">
    <source>
        <dbReference type="Pfam" id="PF06973"/>
    </source>
</evidence>
<comment type="caution">
    <text evidence="12">The sequence shown here is derived from an EMBL/GenBank/DDBJ whole genome shotgun (WGS) entry which is preliminary data.</text>
</comment>
<feature type="domain" description="IMP biosynthesis enzyme PurP N-terminal" evidence="10">
    <location>
        <begin position="17"/>
        <end position="150"/>
    </location>
</feature>
<proteinExistence type="predicted"/>
<dbReference type="Pfam" id="PF06849">
    <property type="entry name" value="DUF1246"/>
    <property type="match status" value="1"/>
</dbReference>
<dbReference type="PANTHER" id="PTHR38147:SF1">
    <property type="entry name" value="5-FORMAMINOIMIDAZOLE-4-CARBOXAMIDE-1-(BETA)-D-RIBOFURANOSYL 5'-MONOPHOSPHATE SYNTHETASE"/>
    <property type="match status" value="1"/>
</dbReference>
<keyword evidence="6" id="KW-0658">Purine biosynthesis</keyword>
<protein>
    <recommendedName>
        <fullName evidence="14">5-formaminoimidazole-4-carboxamide-1-(Beta)-D-ribofuranosyl 5'-monophosphate synthetase</fullName>
    </recommendedName>
</protein>
<dbReference type="GO" id="GO:0016879">
    <property type="term" value="F:ligase activity, forming carbon-nitrogen bonds"/>
    <property type="evidence" value="ECO:0007669"/>
    <property type="project" value="InterPro"/>
</dbReference>
<dbReference type="InterPro" id="IPR013815">
    <property type="entry name" value="ATP_grasp_subdomain_1"/>
</dbReference>
<reference evidence="12 13" key="1">
    <citation type="journal article" date="2015" name="Nature">
        <title>rRNA introns, odd ribosomes, and small enigmatic genomes across a large radiation of phyla.</title>
        <authorList>
            <person name="Brown C.T."/>
            <person name="Hug L.A."/>
            <person name="Thomas B.C."/>
            <person name="Sharon I."/>
            <person name="Castelle C.J."/>
            <person name="Singh A."/>
            <person name="Wilkins M.J."/>
            <person name="Williams K.H."/>
            <person name="Banfield J.F."/>
        </authorList>
    </citation>
    <scope>NUCLEOTIDE SEQUENCE [LARGE SCALE GENOMIC DNA]</scope>
</reference>
<gene>
    <name evidence="12" type="ORF">UR42_C0014G0011</name>
</gene>
<evidence type="ECO:0000313" key="13">
    <source>
        <dbReference type="Proteomes" id="UP000034045"/>
    </source>
</evidence>
<evidence type="ECO:0000256" key="5">
    <source>
        <dbReference type="ARBA" id="ARBA00022741"/>
    </source>
</evidence>
<evidence type="ECO:0000256" key="6">
    <source>
        <dbReference type="ARBA" id="ARBA00022755"/>
    </source>
</evidence>
<dbReference type="InterPro" id="IPR023656">
    <property type="entry name" value="IMP_biosynth_PurP"/>
</dbReference>
<keyword evidence="5" id="KW-0547">Nucleotide-binding</keyword>
<evidence type="ECO:0000256" key="8">
    <source>
        <dbReference type="ARBA" id="ARBA00022842"/>
    </source>
</evidence>
<evidence type="ECO:0000256" key="3">
    <source>
        <dbReference type="ARBA" id="ARBA00022598"/>
    </source>
</evidence>
<dbReference type="Proteomes" id="UP000034045">
    <property type="component" value="Unassembled WGS sequence"/>
</dbReference>
<dbReference type="EMBL" id="LBPD01000014">
    <property type="protein sequence ID" value="KKP51501.1"/>
    <property type="molecule type" value="Genomic_DNA"/>
</dbReference>
<keyword evidence="9" id="KW-0464">Manganese</keyword>
<dbReference type="AlphaFoldDB" id="A0A0G0AK07"/>
<evidence type="ECO:0000256" key="2">
    <source>
        <dbReference type="ARBA" id="ARBA00001946"/>
    </source>
</evidence>
<comment type="cofactor">
    <cofactor evidence="1">
        <name>Mn(2+)</name>
        <dbReference type="ChEBI" id="CHEBI:29035"/>
    </cofactor>
</comment>
<evidence type="ECO:0000259" key="10">
    <source>
        <dbReference type="Pfam" id="PF06849"/>
    </source>
</evidence>
<evidence type="ECO:0000256" key="4">
    <source>
        <dbReference type="ARBA" id="ARBA00022723"/>
    </source>
</evidence>
<dbReference type="PIRSF" id="PIRSF004602">
    <property type="entry name" value="ATPgrasp_PurP"/>
    <property type="match status" value="1"/>
</dbReference>
<keyword evidence="3" id="KW-0436">Ligase</keyword>
<dbReference type="InterPro" id="IPR010672">
    <property type="entry name" value="IMP_biosynth_PurP_N"/>
</dbReference>
<keyword evidence="7" id="KW-0067">ATP-binding</keyword>
<dbReference type="Pfam" id="PF06973">
    <property type="entry name" value="DUF1297"/>
    <property type="match status" value="1"/>
</dbReference>
<dbReference type="Gene3D" id="3.30.1490.20">
    <property type="entry name" value="ATP-grasp fold, A domain"/>
    <property type="match status" value="1"/>
</dbReference>